<sequence length="561" mass="58308">MTKIRVAAVGGTVLVALIAGCGGGSDSPTPTTSQPASPKTPQDACSALVGMTIPAASIGLPTSGALVQNATLVDASADGNSNGEYCAVKGQILPVSADAPTMEYQVNLPTAWNNKALQLGGGGYDGSLVTGLNPFALQPATVTMPLKQGYVTLGSDGGHKGGPGFDGTFGLNDEALLNYGKQSVKKTHDVAMIIVKARYGTTPKRFYFIGGSQGGHEALDAAARYGADYDGVVANYPAYNVTMLHLGALNLGKALYANGGTGWMNATKTKLLTDSVYAACDGLDGVSDGIISNVAGCNAAFNITTVRSTLRCLGGTDTGDTCLSDAQIDAVDKIASPYRPGFPIAGMSEYPRWALLEGARYAGQSTFGTRPVPTNPPSAALDALEYRAGAATTQYIITRNPSLDPLTFDPLQWQARTQEVGTIMDVSNVDLAPFRDRGGKLILVHGTIDDLISPHNTEAYYGYHKAIQGQAAMDSFVRFYIVPGLGHGFGTFNAKYDGLGLLDNWVEHGQAPGTLTAVDGNTTGATAGRTRPMCQYPAWPKFTGASGASPNDAANFTCVTL</sequence>
<dbReference type="GO" id="GO:0052689">
    <property type="term" value="F:carboxylic ester hydrolase activity"/>
    <property type="evidence" value="ECO:0007669"/>
    <property type="project" value="UniProtKB-KW"/>
</dbReference>
<name>A0A370NN13_9BURK</name>
<keyword evidence="5 9" id="KW-0378">Hydrolase</keyword>
<dbReference type="AlphaFoldDB" id="A0A370NN13"/>
<keyword evidence="7" id="KW-1015">Disulfide bond</keyword>
<evidence type="ECO:0000256" key="3">
    <source>
        <dbReference type="ARBA" id="ARBA00022723"/>
    </source>
</evidence>
<dbReference type="InterPro" id="IPR011118">
    <property type="entry name" value="Tannase/feruloyl_esterase"/>
</dbReference>
<dbReference type="GO" id="GO:0046872">
    <property type="term" value="F:metal ion binding"/>
    <property type="evidence" value="ECO:0007669"/>
    <property type="project" value="UniProtKB-KW"/>
</dbReference>
<evidence type="ECO:0000256" key="7">
    <source>
        <dbReference type="ARBA" id="ARBA00023157"/>
    </source>
</evidence>
<dbReference type="SUPFAM" id="SSF53474">
    <property type="entry name" value="alpha/beta-Hydrolases"/>
    <property type="match status" value="1"/>
</dbReference>
<dbReference type="PANTHER" id="PTHR33938:SF15">
    <property type="entry name" value="FERULOYL ESTERASE B-RELATED"/>
    <property type="match status" value="1"/>
</dbReference>
<evidence type="ECO:0000313" key="9">
    <source>
        <dbReference type="EMBL" id="RDK07000.1"/>
    </source>
</evidence>
<feature type="region of interest" description="Disordered" evidence="8">
    <location>
        <begin position="24"/>
        <end position="43"/>
    </location>
</feature>
<dbReference type="EMBL" id="QKWJ01000050">
    <property type="protein sequence ID" value="RDK07000.1"/>
    <property type="molecule type" value="Genomic_DNA"/>
</dbReference>
<evidence type="ECO:0000256" key="6">
    <source>
        <dbReference type="ARBA" id="ARBA00022837"/>
    </source>
</evidence>
<evidence type="ECO:0000256" key="2">
    <source>
        <dbReference type="ARBA" id="ARBA00022487"/>
    </source>
</evidence>
<comment type="similarity">
    <text evidence="1">Belongs to the tannase family.</text>
</comment>
<dbReference type="Gene3D" id="3.40.50.1820">
    <property type="entry name" value="alpha/beta hydrolase"/>
    <property type="match status" value="1"/>
</dbReference>
<dbReference type="Proteomes" id="UP000255165">
    <property type="component" value="Unassembled WGS sequence"/>
</dbReference>
<proteinExistence type="inferred from homology"/>
<evidence type="ECO:0000256" key="4">
    <source>
        <dbReference type="ARBA" id="ARBA00022729"/>
    </source>
</evidence>
<keyword evidence="4" id="KW-0732">Signal</keyword>
<comment type="caution">
    <text evidence="9">The sequence shown here is derived from an EMBL/GenBank/DDBJ whole genome shotgun (WGS) entry which is preliminary data.</text>
</comment>
<protein>
    <submittedName>
        <fullName evidence="9">Tannase/feruloyl esterase family alpha/beta hydrolase</fullName>
    </submittedName>
</protein>
<evidence type="ECO:0000256" key="8">
    <source>
        <dbReference type="SAM" id="MobiDB-lite"/>
    </source>
</evidence>
<feature type="compositionally biased region" description="Low complexity" evidence="8">
    <location>
        <begin position="26"/>
        <end position="41"/>
    </location>
</feature>
<keyword evidence="10" id="KW-1185">Reference proteome</keyword>
<keyword evidence="2" id="KW-0719">Serine esterase</keyword>
<gene>
    <name evidence="9" type="ORF">DN412_28555</name>
</gene>
<keyword evidence="3" id="KW-0479">Metal-binding</keyword>
<dbReference type="PANTHER" id="PTHR33938">
    <property type="entry name" value="FERULOYL ESTERASE B-RELATED"/>
    <property type="match status" value="1"/>
</dbReference>
<accession>A0A370NN13</accession>
<dbReference type="RefSeq" id="WP_115214645.1">
    <property type="nucleotide sequence ID" value="NZ_QKWJ01000050.1"/>
</dbReference>
<keyword evidence="6" id="KW-0106">Calcium</keyword>
<dbReference type="InterPro" id="IPR029058">
    <property type="entry name" value="AB_hydrolase_fold"/>
</dbReference>
<reference evidence="10" key="1">
    <citation type="submission" date="2018-06" db="EMBL/GenBank/DDBJ databases">
        <authorList>
            <person name="Feng T."/>
            <person name="Jeon C.O."/>
        </authorList>
    </citation>
    <scope>NUCLEOTIDE SEQUENCE [LARGE SCALE GENOMIC DNA]</scope>
    <source>
        <strain evidence="10">S23</strain>
    </source>
</reference>
<organism evidence="9 10">
    <name type="scientific">Cupriavidus lacunae</name>
    <dbReference type="NCBI Taxonomy" id="2666307"/>
    <lineage>
        <taxon>Bacteria</taxon>
        <taxon>Pseudomonadati</taxon>
        <taxon>Pseudomonadota</taxon>
        <taxon>Betaproteobacteria</taxon>
        <taxon>Burkholderiales</taxon>
        <taxon>Burkholderiaceae</taxon>
        <taxon>Cupriavidus</taxon>
    </lineage>
</organism>
<dbReference type="Pfam" id="PF07519">
    <property type="entry name" value="Tannase"/>
    <property type="match status" value="1"/>
</dbReference>
<evidence type="ECO:0000313" key="10">
    <source>
        <dbReference type="Proteomes" id="UP000255165"/>
    </source>
</evidence>
<evidence type="ECO:0000256" key="5">
    <source>
        <dbReference type="ARBA" id="ARBA00022801"/>
    </source>
</evidence>
<dbReference type="PROSITE" id="PS51257">
    <property type="entry name" value="PROKAR_LIPOPROTEIN"/>
    <property type="match status" value="1"/>
</dbReference>
<evidence type="ECO:0000256" key="1">
    <source>
        <dbReference type="ARBA" id="ARBA00006249"/>
    </source>
</evidence>